<evidence type="ECO:0008006" key="7">
    <source>
        <dbReference type="Google" id="ProtNLM"/>
    </source>
</evidence>
<dbReference type="InterPro" id="IPR009053">
    <property type="entry name" value="Prefoldin"/>
</dbReference>
<evidence type="ECO:0000256" key="1">
    <source>
        <dbReference type="ARBA" id="ARBA00008045"/>
    </source>
</evidence>
<sequence>MFFLLFRSGNMATSSATAKALSKEQIVAGFNELRQQQRMLASRISEIEMDMKEHDLVIEVLKGVDASRKCFRMIGGVLVERTVGVVLPGLISNREKMKEYTESIRSSLEAKGKELNQFRETHGIQFKADDSKEEKRSDSSQKPGDRQANILANV</sequence>
<dbReference type="InterPro" id="IPR002777">
    <property type="entry name" value="PFD_beta-like"/>
</dbReference>
<dbReference type="Pfam" id="PF01920">
    <property type="entry name" value="Prefoldin_2"/>
    <property type="match status" value="1"/>
</dbReference>
<dbReference type="AlphaFoldDB" id="A0A2C9LJT9"/>
<feature type="compositionally biased region" description="Basic and acidic residues" evidence="4">
    <location>
        <begin position="122"/>
        <end position="145"/>
    </location>
</feature>
<protein>
    <recommendedName>
        <fullName evidence="7">Prefoldin subunit 2</fullName>
    </recommendedName>
</protein>
<comment type="similarity">
    <text evidence="1">Belongs to the prefoldin subunit beta family.</text>
</comment>
<evidence type="ECO:0000256" key="4">
    <source>
        <dbReference type="SAM" id="MobiDB-lite"/>
    </source>
</evidence>
<dbReference type="RefSeq" id="XP_013082889.2">
    <property type="nucleotide sequence ID" value="XM_013227435.2"/>
</dbReference>
<dbReference type="EnsemblMetazoa" id="BGLB031898-RA">
    <property type="protein sequence ID" value="BGLB031898-PA"/>
    <property type="gene ID" value="BGLB031898"/>
</dbReference>
<dbReference type="GO" id="GO:0051082">
    <property type="term" value="F:unfolded protein binding"/>
    <property type="evidence" value="ECO:0007669"/>
    <property type="project" value="InterPro"/>
</dbReference>
<name>A0A2C9LJT9_BIOGL</name>
<evidence type="ECO:0000256" key="3">
    <source>
        <dbReference type="ARBA" id="ARBA00024667"/>
    </source>
</evidence>
<dbReference type="CDD" id="cd23163">
    <property type="entry name" value="Prefoldin_2"/>
    <property type="match status" value="1"/>
</dbReference>
<dbReference type="VEuPathDB" id="VectorBase:BGLAX_042404"/>
<dbReference type="STRING" id="6526.A0A2C9LJT9"/>
<dbReference type="Gene3D" id="1.10.287.370">
    <property type="match status" value="1"/>
</dbReference>
<dbReference type="VEuPathDB" id="VectorBase:BGLB031898"/>
<feature type="region of interest" description="Disordered" evidence="4">
    <location>
        <begin position="122"/>
        <end position="154"/>
    </location>
</feature>
<proteinExistence type="inferred from homology"/>
<dbReference type="SUPFAM" id="SSF46579">
    <property type="entry name" value="Prefoldin"/>
    <property type="match status" value="1"/>
</dbReference>
<evidence type="ECO:0000313" key="5">
    <source>
        <dbReference type="EnsemblMetazoa" id="BGLB031898-PA"/>
    </source>
</evidence>
<comment type="function">
    <text evidence="3">Binds specifically to cytosolic chaperonin (c-CPN) and transfers target proteins to it. Binds to nascent polypeptide chain and promotes folding in an environment in which there are many competing pathways for nonnative proteins.</text>
</comment>
<evidence type="ECO:0000313" key="6">
    <source>
        <dbReference type="Proteomes" id="UP000076420"/>
    </source>
</evidence>
<reference evidence="5" key="1">
    <citation type="submission" date="2020-05" db="UniProtKB">
        <authorList>
            <consortium name="EnsemblMetazoa"/>
        </authorList>
    </citation>
    <scope>IDENTIFICATION</scope>
    <source>
        <strain evidence="5">BB02</strain>
    </source>
</reference>
<dbReference type="Proteomes" id="UP000076420">
    <property type="component" value="Unassembled WGS sequence"/>
</dbReference>
<keyword evidence="2" id="KW-0143">Chaperone</keyword>
<accession>A0A2C9LJT9</accession>
<gene>
    <name evidence="5" type="primary">106068127</name>
</gene>
<dbReference type="GO" id="GO:0016272">
    <property type="term" value="C:prefoldin complex"/>
    <property type="evidence" value="ECO:0007669"/>
    <property type="project" value="InterPro"/>
</dbReference>
<dbReference type="PANTHER" id="PTHR13303">
    <property type="entry name" value="PREFOLDIN SUBUNIT 2"/>
    <property type="match status" value="1"/>
</dbReference>
<dbReference type="KEGG" id="bgt:106068127"/>
<evidence type="ECO:0000256" key="2">
    <source>
        <dbReference type="ARBA" id="ARBA00023186"/>
    </source>
</evidence>
<organism evidence="5 6">
    <name type="scientific">Biomphalaria glabrata</name>
    <name type="common">Bloodfluke planorb</name>
    <name type="synonym">Freshwater snail</name>
    <dbReference type="NCBI Taxonomy" id="6526"/>
    <lineage>
        <taxon>Eukaryota</taxon>
        <taxon>Metazoa</taxon>
        <taxon>Spiralia</taxon>
        <taxon>Lophotrochozoa</taxon>
        <taxon>Mollusca</taxon>
        <taxon>Gastropoda</taxon>
        <taxon>Heterobranchia</taxon>
        <taxon>Euthyneura</taxon>
        <taxon>Panpulmonata</taxon>
        <taxon>Hygrophila</taxon>
        <taxon>Lymnaeoidea</taxon>
        <taxon>Planorbidae</taxon>
        <taxon>Biomphalaria</taxon>
    </lineage>
</organism>
<dbReference type="GO" id="GO:0006457">
    <property type="term" value="P:protein folding"/>
    <property type="evidence" value="ECO:0007669"/>
    <property type="project" value="InterPro"/>
</dbReference>
<dbReference type="FunFam" id="1.10.287.370:FF:000002">
    <property type="entry name" value="Prefoldin subunit 2"/>
    <property type="match status" value="1"/>
</dbReference>
<dbReference type="InterPro" id="IPR027235">
    <property type="entry name" value="PFD2"/>
</dbReference>
<dbReference type="OrthoDB" id="29646at2759"/>